<reference evidence="2" key="1">
    <citation type="submission" date="2023-09" db="UniProtKB">
        <authorList>
            <consortium name="Ensembl"/>
        </authorList>
    </citation>
    <scope>IDENTIFICATION</scope>
</reference>
<accession>A0A8C0I0U6</accession>
<dbReference type="AlphaFoldDB" id="A0A8C0I0U6"/>
<protein>
    <submittedName>
        <fullName evidence="2">Uncharacterized protein</fullName>
    </submittedName>
</protein>
<evidence type="ECO:0000256" key="1">
    <source>
        <dbReference type="SAM" id="MobiDB-lite"/>
    </source>
</evidence>
<feature type="region of interest" description="Disordered" evidence="1">
    <location>
        <begin position="1"/>
        <end position="120"/>
    </location>
</feature>
<feature type="compositionally biased region" description="Gly residues" evidence="1">
    <location>
        <begin position="41"/>
        <end position="51"/>
    </location>
</feature>
<name>A0A8C0I0U6_BALMU</name>
<dbReference type="GeneTree" id="ENSGT00980000203015"/>
<dbReference type="Ensembl" id="ENSBMST00010019976.1">
    <property type="protein sequence ID" value="ENSBMSP00010018089.1"/>
    <property type="gene ID" value="ENSBMSG00010013118.1"/>
</dbReference>
<sequence length="176" mass="18289">MMAASGRGIRGKGGREEAGAGPPPESAGNDGDWEAGDPPLAGGGKPRGVGGGERRPRREEAPRGGRGGGLAGRRKARGREPAWRACASPGKGEGEERPGGSSRRGRGGEEGAAARAVRAHRGVQLRAGEARIKKGESRAPRLWSWERAARALTRAKDLWSLDLKQPGRLPAAVASQ</sequence>
<evidence type="ECO:0000313" key="2">
    <source>
        <dbReference type="Ensembl" id="ENSBMSP00010018089.1"/>
    </source>
</evidence>
<proteinExistence type="predicted"/>
<feature type="compositionally biased region" description="Basic and acidic residues" evidence="1">
    <location>
        <begin position="52"/>
        <end position="63"/>
    </location>
</feature>
<organism evidence="2">
    <name type="scientific">Balaenoptera musculus</name>
    <name type="common">Blue whale</name>
    <dbReference type="NCBI Taxonomy" id="9771"/>
    <lineage>
        <taxon>Eukaryota</taxon>
        <taxon>Metazoa</taxon>
        <taxon>Chordata</taxon>
        <taxon>Craniata</taxon>
        <taxon>Vertebrata</taxon>
        <taxon>Euteleostomi</taxon>
        <taxon>Mammalia</taxon>
        <taxon>Eutheria</taxon>
        <taxon>Laurasiatheria</taxon>
        <taxon>Artiodactyla</taxon>
        <taxon>Whippomorpha</taxon>
        <taxon>Cetacea</taxon>
        <taxon>Mysticeti</taxon>
        <taxon>Balaenopteridae</taxon>
        <taxon>Balaenoptera</taxon>
    </lineage>
</organism>